<keyword evidence="2 8" id="KW-0132">Cell division</keyword>
<evidence type="ECO:0000256" key="8">
    <source>
        <dbReference type="HAMAP-Rule" id="MF_01170"/>
    </source>
</evidence>
<name>A0ABT7R6S1_9BACI</name>
<gene>
    <name evidence="8 9" type="primary">racA</name>
    <name evidence="9" type="ORF">QUG02_10915</name>
</gene>
<dbReference type="NCBIfam" id="NF009646">
    <property type="entry name" value="PRK13182.1-1"/>
    <property type="match status" value="1"/>
</dbReference>
<comment type="function">
    <text evidence="8">Required for the formation of axial filaments and for anchoring the origin regions at the cell poles in sporulating cells, thus ensuring proper chromosome segregation in the prespore. Binds in a dispersed manner throughout the chromosome but preferentially to sites clustered in the origin portion of the chromosome, causing condensation of the chromosome and its remodeling into an elongated, anchored structure.</text>
</comment>
<dbReference type="Proteomes" id="UP001224139">
    <property type="component" value="Unassembled WGS sequence"/>
</dbReference>
<comment type="caution">
    <text evidence="9">The sequence shown here is derived from an EMBL/GenBank/DDBJ whole genome shotgun (WGS) entry which is preliminary data.</text>
</comment>
<keyword evidence="7 8" id="KW-0131">Cell cycle</keyword>
<organism evidence="9 10">
    <name type="scientific">Bacillus hominis</name>
    <dbReference type="NCBI Taxonomy" id="2817478"/>
    <lineage>
        <taxon>Bacteria</taxon>
        <taxon>Bacillati</taxon>
        <taxon>Bacillota</taxon>
        <taxon>Bacilli</taxon>
        <taxon>Bacillales</taxon>
        <taxon>Bacillaceae</taxon>
        <taxon>Bacillus</taxon>
        <taxon>Bacillus cereus group</taxon>
    </lineage>
</organism>
<keyword evidence="1 8" id="KW-0963">Cytoplasm</keyword>
<evidence type="ECO:0000256" key="7">
    <source>
        <dbReference type="ARBA" id="ARBA00023306"/>
    </source>
</evidence>
<comment type="similarity">
    <text evidence="8">Belongs to the RacA family.</text>
</comment>
<feature type="DNA-binding region" description="H-T-H motif" evidence="8">
    <location>
        <begin position="5"/>
        <end position="25"/>
    </location>
</feature>
<evidence type="ECO:0000256" key="5">
    <source>
        <dbReference type="ARBA" id="ARBA00023054"/>
    </source>
</evidence>
<reference evidence="9 10" key="1">
    <citation type="submission" date="2023-06" db="EMBL/GenBank/DDBJ databases">
        <title>Comparative genomics of Bacillaceae isolates and their secondary metabolite potential.</title>
        <authorList>
            <person name="Song L."/>
            <person name="Nielsen L.J."/>
            <person name="Mohite O."/>
            <person name="Xu X."/>
            <person name="Weber T."/>
            <person name="Kovacs A.T."/>
        </authorList>
    </citation>
    <scope>NUCLEOTIDE SEQUENCE [LARGE SCALE GENOMIC DNA]</scope>
    <source>
        <strain evidence="9 10">DX2.1</strain>
    </source>
</reference>
<evidence type="ECO:0000313" key="9">
    <source>
        <dbReference type="EMBL" id="MDM5438631.1"/>
    </source>
</evidence>
<dbReference type="RefSeq" id="WP_289359053.1">
    <property type="nucleotide sequence ID" value="NZ_JAUCFG010000002.1"/>
</dbReference>
<evidence type="ECO:0000256" key="4">
    <source>
        <dbReference type="ARBA" id="ARBA00022969"/>
    </source>
</evidence>
<dbReference type="InterPro" id="IPR023522">
    <property type="entry name" value="Chrosome_anchoring_RacA"/>
</dbReference>
<dbReference type="Gene3D" id="1.10.1660.10">
    <property type="match status" value="1"/>
</dbReference>
<keyword evidence="3 8" id="KW-0159">Chromosome partition</keyword>
<keyword evidence="6 8" id="KW-0238">DNA-binding</keyword>
<proteinExistence type="inferred from homology"/>
<evidence type="ECO:0000256" key="1">
    <source>
        <dbReference type="ARBA" id="ARBA00022490"/>
    </source>
</evidence>
<feature type="coiled-coil region" evidence="8">
    <location>
        <begin position="89"/>
        <end position="146"/>
    </location>
</feature>
<comment type="subcellular location">
    <subcellularLocation>
        <location evidence="8">Cytoplasm</location>
    </subcellularLocation>
    <text evidence="8">Localizes to cell poles and nucleoid.</text>
</comment>
<protein>
    <recommendedName>
        <fullName evidence="8">Chromosome-anchoring protein RacA</fullName>
    </recommendedName>
</protein>
<evidence type="ECO:0000256" key="6">
    <source>
        <dbReference type="ARBA" id="ARBA00023125"/>
    </source>
</evidence>
<dbReference type="SUPFAM" id="SSF58064">
    <property type="entry name" value="Influenza hemagglutinin (stalk)"/>
    <property type="match status" value="1"/>
</dbReference>
<evidence type="ECO:0000313" key="10">
    <source>
        <dbReference type="Proteomes" id="UP001224139"/>
    </source>
</evidence>
<accession>A0ABT7R6S1</accession>
<sequence>MEYKTPFIAKKLGVSPKAVVRIAQQLNLTIKKNKYGHFIFTQGDLDQMLEYHRSQMDQSQTTQNTSSNDVEKLKTQVNTIVQNTSSNDFEQLTAQLTTITRRLDRMEEQMQDKANDVVTYQLLQHRREMEEMLERIQKLESALKKEEPIYITPDSKPTYEREKKPKRRKMIFSIFGL</sequence>
<evidence type="ECO:0000256" key="2">
    <source>
        <dbReference type="ARBA" id="ARBA00022618"/>
    </source>
</evidence>
<keyword evidence="5 8" id="KW-0175">Coiled coil</keyword>
<dbReference type="HAMAP" id="MF_01170">
    <property type="entry name" value="RacA"/>
    <property type="match status" value="1"/>
</dbReference>
<keyword evidence="4 8" id="KW-0749">Sporulation</keyword>
<dbReference type="EMBL" id="JAUCFG010000002">
    <property type="protein sequence ID" value="MDM5438631.1"/>
    <property type="molecule type" value="Genomic_DNA"/>
</dbReference>
<keyword evidence="10" id="KW-1185">Reference proteome</keyword>
<evidence type="ECO:0000256" key="3">
    <source>
        <dbReference type="ARBA" id="ARBA00022829"/>
    </source>
</evidence>